<dbReference type="GO" id="GO:0005975">
    <property type="term" value="P:carbohydrate metabolic process"/>
    <property type="evidence" value="ECO:0007669"/>
    <property type="project" value="InterPro"/>
</dbReference>
<dbReference type="PANTHER" id="PTHR10357:SF219">
    <property type="entry name" value="MALTOSE ALPHA-D-GLUCOSYLTRANSFERASE"/>
    <property type="match status" value="1"/>
</dbReference>
<sequence>MLNTAHSEKKYWCKNAIIYEVYVDKFCDTFNGFADKLPYLVSLGVTCIHVLPHYPSPMIDDGYDIADYTSVRKDLGTIEDFKDFLLKAHDAGIKVMVDFVLNHTSTQHPWFLEASNSALSSKRDFYLWSKTATEYAKAPNLFPDLKEKNWIYNPKTDNYYFSTFHHAQADLNWNNPDVFDQMMSVLDFWVALGVDAFRLDAVSHLIKKEGTICDGLPETHNAIKKVRTYLDRKYDNIVLLAEVGDSIKESKKYFGKGDECHLVYNFPLVGRLLLALKKGEAVLPKKFIETLSGIPESCDWVNFLGHHDEMALGMTVKKERQGLFLHFDPENKYRFAIGISLRIATMLHKNNQDIIRAFGMLLGVPGSCIIYYGDEIGMENESLPLDQKDTRKSLGGKFDWSVAGQQVLDNNSLFLQISNIINNRNVNKNS</sequence>
<proteinExistence type="predicted"/>
<dbReference type="SUPFAM" id="SSF51445">
    <property type="entry name" value="(Trans)glycosidases"/>
    <property type="match status" value="1"/>
</dbReference>
<evidence type="ECO:0000313" key="3">
    <source>
        <dbReference type="Proteomes" id="UP000176774"/>
    </source>
</evidence>
<dbReference type="PANTHER" id="PTHR10357">
    <property type="entry name" value="ALPHA-AMYLASE FAMILY MEMBER"/>
    <property type="match status" value="1"/>
</dbReference>
<dbReference type="InterPro" id="IPR017853">
    <property type="entry name" value="GH"/>
</dbReference>
<dbReference type="Pfam" id="PF00128">
    <property type="entry name" value="Alpha-amylase"/>
    <property type="match status" value="1"/>
</dbReference>
<dbReference type="Gene3D" id="3.90.400.10">
    <property type="entry name" value="Oligo-1,6-glucosidase, Domain 2"/>
    <property type="match status" value="1"/>
</dbReference>
<dbReference type="Gene3D" id="3.20.20.80">
    <property type="entry name" value="Glycosidases"/>
    <property type="match status" value="1"/>
</dbReference>
<dbReference type="InterPro" id="IPR045857">
    <property type="entry name" value="O16G_dom_2"/>
</dbReference>
<dbReference type="SMART" id="SM00642">
    <property type="entry name" value="Aamy"/>
    <property type="match status" value="1"/>
</dbReference>
<accession>A0A1G2IHQ6</accession>
<gene>
    <name evidence="2" type="ORF">A2908_03415</name>
</gene>
<evidence type="ECO:0000259" key="1">
    <source>
        <dbReference type="SMART" id="SM00642"/>
    </source>
</evidence>
<dbReference type="InterPro" id="IPR006047">
    <property type="entry name" value="GH13_cat_dom"/>
</dbReference>
<comment type="caution">
    <text evidence="2">The sequence shown here is derived from an EMBL/GenBank/DDBJ whole genome shotgun (WGS) entry which is preliminary data.</text>
</comment>
<dbReference type="STRING" id="1802214.A2908_03415"/>
<evidence type="ECO:0000313" key="2">
    <source>
        <dbReference type="EMBL" id="OGZ74107.1"/>
    </source>
</evidence>
<dbReference type="EMBL" id="MHPA01000001">
    <property type="protein sequence ID" value="OGZ74107.1"/>
    <property type="molecule type" value="Genomic_DNA"/>
</dbReference>
<dbReference type="AlphaFoldDB" id="A0A1G2IHQ6"/>
<name>A0A1G2IHQ6_9BACT</name>
<organism evidence="2 3">
    <name type="scientific">Candidatus Staskawiczbacteria bacterium RIFCSPLOWO2_01_FULL_38_12b</name>
    <dbReference type="NCBI Taxonomy" id="1802214"/>
    <lineage>
        <taxon>Bacteria</taxon>
        <taxon>Candidatus Staskawicziibacteriota</taxon>
    </lineage>
</organism>
<dbReference type="Proteomes" id="UP000176774">
    <property type="component" value="Unassembled WGS sequence"/>
</dbReference>
<protein>
    <recommendedName>
        <fullName evidence="1">Glycosyl hydrolase family 13 catalytic domain-containing protein</fullName>
    </recommendedName>
</protein>
<feature type="domain" description="Glycosyl hydrolase family 13 catalytic" evidence="1">
    <location>
        <begin position="20"/>
        <end position="424"/>
    </location>
</feature>
<reference evidence="2 3" key="1">
    <citation type="journal article" date="2016" name="Nat. Commun.">
        <title>Thousands of microbial genomes shed light on interconnected biogeochemical processes in an aquifer system.</title>
        <authorList>
            <person name="Anantharaman K."/>
            <person name="Brown C.T."/>
            <person name="Hug L.A."/>
            <person name="Sharon I."/>
            <person name="Castelle C.J."/>
            <person name="Probst A.J."/>
            <person name="Thomas B.C."/>
            <person name="Singh A."/>
            <person name="Wilkins M.J."/>
            <person name="Karaoz U."/>
            <person name="Brodie E.L."/>
            <person name="Williams K.H."/>
            <person name="Hubbard S.S."/>
            <person name="Banfield J.F."/>
        </authorList>
    </citation>
    <scope>NUCLEOTIDE SEQUENCE [LARGE SCALE GENOMIC DNA]</scope>
</reference>